<evidence type="ECO:0000313" key="2">
    <source>
        <dbReference type="Proteomes" id="UP001652564"/>
    </source>
</evidence>
<proteinExistence type="predicted"/>
<dbReference type="Pfam" id="PF14337">
    <property type="entry name" value="Abi_alpha"/>
    <property type="match status" value="1"/>
</dbReference>
<dbReference type="Proteomes" id="UP001652564">
    <property type="component" value="Unassembled WGS sequence"/>
</dbReference>
<organism evidence="1 2">
    <name type="scientific">Albidovulum litorale</name>
    <dbReference type="NCBI Taxonomy" id="2984134"/>
    <lineage>
        <taxon>Bacteria</taxon>
        <taxon>Pseudomonadati</taxon>
        <taxon>Pseudomonadota</taxon>
        <taxon>Alphaproteobacteria</taxon>
        <taxon>Rhodobacterales</taxon>
        <taxon>Paracoccaceae</taxon>
        <taxon>Albidovulum</taxon>
    </lineage>
</organism>
<reference evidence="1 2" key="1">
    <citation type="submission" date="2022-10" db="EMBL/GenBank/DDBJ databases">
        <title>Defluviimonas sp. nov., isolated from ocean surface sediments.</title>
        <authorList>
            <person name="He W."/>
            <person name="Wang L."/>
            <person name="Zhang D.-F."/>
        </authorList>
    </citation>
    <scope>NUCLEOTIDE SEQUENCE [LARGE SCALE GENOMIC DNA]</scope>
    <source>
        <strain evidence="1 2">WL0050</strain>
    </source>
</reference>
<dbReference type="InterPro" id="IPR025506">
    <property type="entry name" value="Abi_alpha"/>
</dbReference>
<dbReference type="RefSeq" id="WP_263740644.1">
    <property type="nucleotide sequence ID" value="NZ_JAOWKZ010000003.1"/>
</dbReference>
<dbReference type="EMBL" id="JAOWKZ010000003">
    <property type="protein sequence ID" value="MCV2873439.1"/>
    <property type="molecule type" value="Genomic_DNA"/>
</dbReference>
<accession>A0ABT2ZQL8</accession>
<dbReference type="Gene3D" id="3.30.110.190">
    <property type="match status" value="1"/>
</dbReference>
<keyword evidence="2" id="KW-1185">Reference proteome</keyword>
<name>A0ABT2ZQL8_9RHOB</name>
<protein>
    <submittedName>
        <fullName evidence="1">DUF4393 domain-containing protein</fullName>
    </submittedName>
</protein>
<evidence type="ECO:0000313" key="1">
    <source>
        <dbReference type="EMBL" id="MCV2873439.1"/>
    </source>
</evidence>
<comment type="caution">
    <text evidence="1">The sequence shown here is derived from an EMBL/GenBank/DDBJ whole genome shotgun (WGS) entry which is preliminary data.</text>
</comment>
<gene>
    <name evidence="1" type="ORF">OEZ71_14155</name>
</gene>
<sequence length="268" mass="30335">MSIDKAKQTVEVVTTIMSVAKDTPELREAGSELAKSALTLTKAINVCLLPIAAVTFAFDKGRKYFESKFEHDLEEVMKDVPQEDIVEPKASLVAPALQGLAFSSDEPNLKELYLRLIRSSMTRQKTDDVHPSFSDIIRQLDPLEAGLLNSFIAGQANRTIATVTAGIKDSGGQYRVKYRHLYNWFYSETGEMAKIPAFPSMIDNWIRLGLVEVRYDRHAAGENLYDWVEARQEYKDIFNNLEDDEEIKFIKGTIDLTEFGKRFARAVL</sequence>